<proteinExistence type="predicted"/>
<feature type="compositionally biased region" description="Basic and acidic residues" evidence="1">
    <location>
        <begin position="841"/>
        <end position="857"/>
    </location>
</feature>
<organism evidence="3 4">
    <name type="scientific">Hirundo rustica rustica</name>
    <dbReference type="NCBI Taxonomy" id="333673"/>
    <lineage>
        <taxon>Eukaryota</taxon>
        <taxon>Metazoa</taxon>
        <taxon>Chordata</taxon>
        <taxon>Craniata</taxon>
        <taxon>Vertebrata</taxon>
        <taxon>Euteleostomi</taxon>
        <taxon>Archelosauria</taxon>
        <taxon>Archosauria</taxon>
        <taxon>Dinosauria</taxon>
        <taxon>Saurischia</taxon>
        <taxon>Theropoda</taxon>
        <taxon>Coelurosauria</taxon>
        <taxon>Aves</taxon>
        <taxon>Neognathae</taxon>
        <taxon>Neoaves</taxon>
        <taxon>Telluraves</taxon>
        <taxon>Australaves</taxon>
        <taxon>Passeriformes</taxon>
        <taxon>Sylvioidea</taxon>
        <taxon>Hirundinidae</taxon>
        <taxon>Hirundo</taxon>
    </lineage>
</organism>
<feature type="compositionally biased region" description="Basic and acidic residues" evidence="1">
    <location>
        <begin position="569"/>
        <end position="581"/>
    </location>
</feature>
<dbReference type="Pfam" id="PF15327">
    <property type="entry name" value="Tankyrase_bdg_C"/>
    <property type="match status" value="1"/>
</dbReference>
<dbReference type="AlphaFoldDB" id="A0A3M0J9V3"/>
<feature type="compositionally biased region" description="Basic and acidic residues" evidence="1">
    <location>
        <begin position="815"/>
        <end position="830"/>
    </location>
</feature>
<dbReference type="Proteomes" id="UP000269221">
    <property type="component" value="Unassembled WGS sequence"/>
</dbReference>
<feature type="domain" description="Tankyrase 1-binding protein C-terminal" evidence="2">
    <location>
        <begin position="1102"/>
        <end position="1271"/>
    </location>
</feature>
<keyword evidence="4" id="KW-1185">Reference proteome</keyword>
<feature type="region of interest" description="Disordered" evidence="1">
    <location>
        <begin position="1"/>
        <end position="375"/>
    </location>
</feature>
<feature type="region of interest" description="Disordered" evidence="1">
    <location>
        <begin position="1124"/>
        <end position="1274"/>
    </location>
</feature>
<dbReference type="EMBL" id="QRBI01000154">
    <property type="protein sequence ID" value="RMB97957.1"/>
    <property type="molecule type" value="Genomic_DNA"/>
</dbReference>
<protein>
    <recommendedName>
        <fullName evidence="2">Tankyrase 1-binding protein C-terminal domain-containing protein</fullName>
    </recommendedName>
</protein>
<feature type="compositionally biased region" description="Basic and acidic residues" evidence="1">
    <location>
        <begin position="925"/>
        <end position="938"/>
    </location>
</feature>
<sequence>MASQPQPLHPAVPCTSPAGAGGAGLAGSPDKGSVRPKPPVRPKPHVLPKPAVPAKPSVPPPTPGPRHPRPELPSAEKMNRLAGPQPYSGAGAGGPLRRPSFTVRSPETHNGKGLPSPLITGTEEEEEVPPAPPTPLRKGPAPFKVTPVPVAARPERFPGTTVEEILAKMDSREGPGSPDRARLSPFCTDPSSRFGSKSFAAFRKRPGGEADGDPAGEAPQAPRPAASELGTGDDGHPVPEMSCLLDPAPPDPAAPADSAWAGDGPKSLQGPGGPGQAEGPSQDPDPHADPGWLTELLASPGVHSSPENQLGWSQKDLCSEFGIGHPRQDSTFHWNRPGVSRERDWPVETKQDQEFRAKSSWDSTCSDKDSTAREGWSGDYRATELMGDRKLGCSDWSQSLGTGKSCPQDPDFSASTAKWGQGYGSTEELGSGQASWGSSLGTGCVRQLDKEPRSGQPTWAGRYSGGDTEMKDRELTPDWAGKYSSQDAGSKEENLTLGWAGRSSTGDAGSPDKELSPGQPAWDKRYNTRDMESQDREFSPNRPAWTGEIRDMESQDREFSPSRPAWTGEIRDMESQDREFSPSRPAWTGEYREMENQDQEFSPSRPAWDNRSSTRDQENQDQEFSPSRPAWDNRSSTRDTENQDQEFSPSRPAWDNRSSTRDQENQDQELSPSRPAWDNRSSPRDTENQDQEFNPSRPAWDDRSSTRAQENQDREFSPSKPAWDDRSSTRAQENQDREFSPSKPAWDDRSSTRDQENQDREFSPSRPAWDDRSSTRDQENQNQEFSPSMLAAAWSDRSSTRDIEIQDSEFTSSRAARDGRHSTRDAEMRNGELFSPSSGVWDDRSSTRDVEAQDRELGPSGAAWDGRHSSVTRRREEQEPIPSRLSWPSEGSVGQTGLVGVGEEDMPGSHRPESPAQGPTWGSAHKQERDSSDSRDWAEELGAAECQNQFGVIGTERVPEPCGARASDGSVSGVLPQPQAGLHRDLSLHVDNAHWSRDLDSWSVEPQDAEARRQEWASAFSARCAARSRDLGVGEQSLGGDTGTEHGPGAPPLLPEAAGGIPADAGSEEQPSDHPDGESSSSWGEQRLSLATPQAKGSMEQGQEFPLLEQDTELLDSSVFRCKASLGRKRQHRAPSLRPTTTEGESWIFRDSTEPRPAPAASSDEEAAEEPRSRRMRGSPSGRAVKVPLFPGLSASAIKAKLRGRNRSAEEGTSSGDSKGTPPKDPHVQRSKSCKIPGVSGKPPTLPPKPEKSSGSEASPPHWLQALKLKRKKP</sequence>
<dbReference type="PANTHER" id="PTHR22042:SF2">
    <property type="entry name" value="182 KDA TANKYRASE-1-BINDING PROTEIN"/>
    <property type="match status" value="1"/>
</dbReference>
<evidence type="ECO:0000313" key="4">
    <source>
        <dbReference type="Proteomes" id="UP000269221"/>
    </source>
</evidence>
<gene>
    <name evidence="3" type="ORF">DUI87_25435</name>
</gene>
<feature type="region of interest" description="Disordered" evidence="1">
    <location>
        <begin position="1032"/>
        <end position="1110"/>
    </location>
</feature>
<dbReference type="GO" id="GO:0000792">
    <property type="term" value="C:heterochromatin"/>
    <property type="evidence" value="ECO:0007669"/>
    <property type="project" value="TreeGrafter"/>
</dbReference>
<feature type="compositionally biased region" description="Low complexity" evidence="1">
    <location>
        <begin position="254"/>
        <end position="265"/>
    </location>
</feature>
<feature type="compositionally biased region" description="Basic and acidic residues" evidence="1">
    <location>
        <begin position="699"/>
        <end position="779"/>
    </location>
</feature>
<feature type="compositionally biased region" description="Basic and acidic residues" evidence="1">
    <location>
        <begin position="548"/>
        <end position="560"/>
    </location>
</feature>
<evidence type="ECO:0000313" key="3">
    <source>
        <dbReference type="EMBL" id="RMB97957.1"/>
    </source>
</evidence>
<feature type="compositionally biased region" description="Pro residues" evidence="1">
    <location>
        <begin position="47"/>
        <end position="65"/>
    </location>
</feature>
<dbReference type="PANTHER" id="PTHR22042">
    <property type="entry name" value="TANKYRASE 1 BINDING PROTEIN"/>
    <property type="match status" value="1"/>
</dbReference>
<feature type="compositionally biased region" description="Polar residues" evidence="1">
    <location>
        <begin position="432"/>
        <end position="441"/>
    </location>
</feature>
<feature type="region of interest" description="Disordered" evidence="1">
    <location>
        <begin position="400"/>
        <end position="942"/>
    </location>
</feature>
<dbReference type="InterPro" id="IPR032764">
    <property type="entry name" value="Tankyrase-bd_C"/>
</dbReference>
<dbReference type="SMART" id="SM01319">
    <property type="entry name" value="Tankyrase_bdg_C"/>
    <property type="match status" value="1"/>
</dbReference>
<evidence type="ECO:0000259" key="2">
    <source>
        <dbReference type="SMART" id="SM01319"/>
    </source>
</evidence>
<dbReference type="GO" id="GO:0005634">
    <property type="term" value="C:nucleus"/>
    <property type="evidence" value="ECO:0007669"/>
    <property type="project" value="TreeGrafter"/>
</dbReference>
<evidence type="ECO:0000256" key="1">
    <source>
        <dbReference type="SAM" id="MobiDB-lite"/>
    </source>
</evidence>
<reference evidence="3 4" key="1">
    <citation type="submission" date="2018-07" db="EMBL/GenBank/DDBJ databases">
        <title>A high quality draft genome assembly of the barn swallow (H. rustica rustica).</title>
        <authorList>
            <person name="Formenti G."/>
            <person name="Chiara M."/>
            <person name="Poveda L."/>
            <person name="Francoijs K.-J."/>
            <person name="Bonisoli-Alquati A."/>
            <person name="Canova L."/>
            <person name="Gianfranceschi L."/>
            <person name="Horner D.S."/>
            <person name="Saino N."/>
        </authorList>
    </citation>
    <scope>NUCLEOTIDE SEQUENCE [LARGE SCALE GENOMIC DNA]</scope>
    <source>
        <strain evidence="3">Chelidonia</strain>
        <tissue evidence="3">Blood</tissue>
    </source>
</reference>
<dbReference type="OrthoDB" id="9943385at2759"/>
<feature type="compositionally biased region" description="Basic residues" evidence="1">
    <location>
        <begin position="1126"/>
        <end position="1135"/>
    </location>
</feature>
<feature type="compositionally biased region" description="Basic and acidic residues" evidence="1">
    <location>
        <begin position="339"/>
        <end position="372"/>
    </location>
</feature>
<accession>A0A3M0J9V3</accession>
<dbReference type="STRING" id="333673.A0A3M0J9V3"/>
<feature type="compositionally biased region" description="Polar residues" evidence="1">
    <location>
        <begin position="1078"/>
        <end position="1092"/>
    </location>
</feature>
<dbReference type="GO" id="GO:0071479">
    <property type="term" value="P:cellular response to ionizing radiation"/>
    <property type="evidence" value="ECO:0007669"/>
    <property type="project" value="TreeGrafter"/>
</dbReference>
<comment type="caution">
    <text evidence="3">The sequence shown here is derived from an EMBL/GenBank/DDBJ whole genome shotgun (WGS) entry which is preliminary data.</text>
</comment>
<dbReference type="GO" id="GO:0006302">
    <property type="term" value="P:double-strand break repair"/>
    <property type="evidence" value="ECO:0007669"/>
    <property type="project" value="TreeGrafter"/>
</dbReference>
<feature type="compositionally biased region" description="Basic and acidic residues" evidence="1">
    <location>
        <begin position="865"/>
        <end position="878"/>
    </location>
</feature>
<dbReference type="InterPro" id="IPR040006">
    <property type="entry name" value="TNKS1BP1-like"/>
</dbReference>
<name>A0A3M0J9V3_HIRRU</name>
<feature type="compositionally biased region" description="Basic and acidic residues" evidence="1">
    <location>
        <begin position="522"/>
        <end position="539"/>
    </location>
</feature>